<feature type="chain" id="PRO_5005414846" description="Yeast cell wall synthesis Kre9/Knh1-like N-terminal domain-containing protein" evidence="3">
    <location>
        <begin position="20"/>
        <end position="251"/>
    </location>
</feature>
<feature type="region of interest" description="Disordered" evidence="2">
    <location>
        <begin position="180"/>
        <end position="229"/>
    </location>
</feature>
<evidence type="ECO:0000256" key="3">
    <source>
        <dbReference type="SAM" id="SignalP"/>
    </source>
</evidence>
<keyword evidence="1 3" id="KW-0732">Signal</keyword>
<evidence type="ECO:0000313" key="6">
    <source>
        <dbReference type="Proteomes" id="UP000029445"/>
    </source>
</evidence>
<accession>A0A095CJI7</accession>
<dbReference type="VEuPathDB" id="FungiDB:CNBG_6180"/>
<evidence type="ECO:0000256" key="2">
    <source>
        <dbReference type="SAM" id="MobiDB-lite"/>
    </source>
</evidence>
<feature type="domain" description="Yeast cell wall synthesis Kre9/Knh1-like N-terminal" evidence="4">
    <location>
        <begin position="25"/>
        <end position="118"/>
    </location>
</feature>
<reference evidence="5 6" key="1">
    <citation type="journal article" date="2011" name="MBio">
        <title>Genome variation in Cryptococcus gattii, an emerging pathogen of immunocompetent hosts.</title>
        <authorList>
            <person name="D'Souza C.A."/>
            <person name="Kronstad J.W."/>
            <person name="Taylor G."/>
            <person name="Warren R."/>
            <person name="Yuen M."/>
            <person name="Hu G."/>
            <person name="Jung W.H."/>
            <person name="Sham A."/>
            <person name="Kidd S.E."/>
            <person name="Tangen K."/>
            <person name="Lee N."/>
            <person name="Zeilmaker T."/>
            <person name="Sawkins J."/>
            <person name="McVicker G."/>
            <person name="Shah S."/>
            <person name="Gnerre S."/>
            <person name="Griggs A."/>
            <person name="Zeng Q."/>
            <person name="Bartlett K."/>
            <person name="Li W."/>
            <person name="Wang X."/>
            <person name="Heitman J."/>
            <person name="Stajich J.E."/>
            <person name="Fraser J.A."/>
            <person name="Meyer W."/>
            <person name="Carter D."/>
            <person name="Schein J."/>
            <person name="Krzywinski M."/>
            <person name="Kwon-Chung K.J."/>
            <person name="Varma A."/>
            <person name="Wang J."/>
            <person name="Brunham R."/>
            <person name="Fyfe M."/>
            <person name="Ouellette B.F."/>
            <person name="Siddiqui A."/>
            <person name="Marra M."/>
            <person name="Jones S."/>
            <person name="Holt R."/>
            <person name="Birren B.W."/>
            <person name="Galagan J.E."/>
            <person name="Cuomo C.A."/>
        </authorList>
    </citation>
    <scope>NUCLEOTIDE SEQUENCE [LARGE SCALE GENOMIC DNA]</scope>
    <source>
        <strain evidence="5 6">R265</strain>
    </source>
</reference>
<organism evidence="5 6">
    <name type="scientific">Cryptococcus deuterogattii (strain R265)</name>
    <name type="common">Cryptococcus gattii VGII (strain R265)</name>
    <dbReference type="NCBI Taxonomy" id="294750"/>
    <lineage>
        <taxon>Eukaryota</taxon>
        <taxon>Fungi</taxon>
        <taxon>Dikarya</taxon>
        <taxon>Basidiomycota</taxon>
        <taxon>Agaricomycotina</taxon>
        <taxon>Tremellomycetes</taxon>
        <taxon>Tremellales</taxon>
        <taxon>Cryptococcaceae</taxon>
        <taxon>Cryptococcus</taxon>
        <taxon>Cryptococcus gattii species complex</taxon>
    </lineage>
</organism>
<dbReference type="OrthoDB" id="2432613at2759"/>
<dbReference type="RefSeq" id="XP_062885953.1">
    <property type="nucleotide sequence ID" value="XM_063029998.1"/>
</dbReference>
<dbReference type="Pfam" id="PF10342">
    <property type="entry name" value="Kre9_KNH"/>
    <property type="match status" value="1"/>
</dbReference>
<dbReference type="AlphaFoldDB" id="A0A095CJI7"/>
<evidence type="ECO:0000313" key="5">
    <source>
        <dbReference type="EMBL" id="KGB80342.1"/>
    </source>
</evidence>
<dbReference type="STRING" id="294750.A0A095CJI7"/>
<gene>
    <name evidence="5" type="ORF">CNBG_6180</name>
</gene>
<dbReference type="PANTHER" id="PTHR40633">
    <property type="entry name" value="MATRIX PROTEIN, PUTATIVE (AFU_ORTHOLOGUE AFUA_8G05410)-RELATED"/>
    <property type="match status" value="1"/>
</dbReference>
<dbReference type="InterPro" id="IPR018466">
    <property type="entry name" value="Kre9/Knh1-like_N"/>
</dbReference>
<dbReference type="PANTHER" id="PTHR40633:SF1">
    <property type="entry name" value="GPI ANCHORED SERINE-THREONINE RICH PROTEIN (AFU_ORTHOLOGUE AFUA_1G03630)"/>
    <property type="match status" value="1"/>
</dbReference>
<evidence type="ECO:0000259" key="4">
    <source>
        <dbReference type="Pfam" id="PF10342"/>
    </source>
</evidence>
<dbReference type="OMA" id="IYFFQFT"/>
<proteinExistence type="predicted"/>
<keyword evidence="6" id="KW-1185">Reference proteome</keyword>
<sequence length="251" mass="24849">MKFSALTLAPLLALPLAQATITPTSPDGSTTVKVGDTIEALWTADSTDGWTDVEIQLMTGDNLAMVPLATVATGIDGTSSTSFSFVAPDVSPYSKIYFLQFTNGGNMTDATWTTRFTIAGADGSTTEPTNSTDFHGQTVEWGTGQLLSSVSSSSNSSSSSTEANSTSASAVAAAVTTSASSSSSSSSSSASSESPSASSASPESAAASNSTTHSASSANASSGSSTSSGSRVQVGLVSVFIASALGLAALV</sequence>
<dbReference type="HOGENOM" id="CLU_078127_0_1_1"/>
<protein>
    <recommendedName>
        <fullName evidence="4">Yeast cell wall synthesis Kre9/Knh1-like N-terminal domain-containing protein</fullName>
    </recommendedName>
</protein>
<dbReference type="GeneID" id="88182277"/>
<dbReference type="Proteomes" id="UP000029445">
    <property type="component" value="Chromosome 4"/>
</dbReference>
<feature type="signal peptide" evidence="3">
    <location>
        <begin position="1"/>
        <end position="19"/>
    </location>
</feature>
<dbReference type="KEGG" id="cdeu:CNBG_6180"/>
<dbReference type="InterPro" id="IPR052982">
    <property type="entry name" value="SRP1/TIP1-like"/>
</dbReference>
<evidence type="ECO:0000256" key="1">
    <source>
        <dbReference type="ARBA" id="ARBA00022729"/>
    </source>
</evidence>
<name>A0A095CJI7_CRYD2</name>
<dbReference type="EMBL" id="CP025762">
    <property type="protein sequence ID" value="KGB80342.1"/>
    <property type="molecule type" value="Genomic_DNA"/>
</dbReference>
<reference evidence="5 6" key="2">
    <citation type="journal article" date="2018" name="Proc. Natl. Acad. Sci.">
        <title>RNAi is a critical determinant of centromere evolution in closely related fungi.</title>
        <authorList>
            <person name="Yadav V."/>
            <person name="Sun S."/>
            <person name="Billmyre R.B."/>
            <person name="Thimmappa B.C."/>
            <person name="Shea T."/>
            <person name="Lintner R."/>
            <person name="Bakkeren G."/>
            <person name="Cuomo C.A."/>
            <person name="Heitman J."/>
            <person name="Sanyal K."/>
        </authorList>
    </citation>
    <scope>NUCLEOTIDE SEQUENCE [LARGE SCALE GENOMIC DNA]</scope>
    <source>
        <strain evidence="5 6">R265</strain>
    </source>
</reference>